<feature type="region of interest" description="Disordered" evidence="1">
    <location>
        <begin position="28"/>
        <end position="57"/>
    </location>
</feature>
<dbReference type="SMART" id="SM00462">
    <property type="entry name" value="PTB"/>
    <property type="match status" value="1"/>
</dbReference>
<organism evidence="3 4">
    <name type="scientific">Eumeta variegata</name>
    <name type="common">Bagworm moth</name>
    <name type="synonym">Eumeta japonica</name>
    <dbReference type="NCBI Taxonomy" id="151549"/>
    <lineage>
        <taxon>Eukaryota</taxon>
        <taxon>Metazoa</taxon>
        <taxon>Ecdysozoa</taxon>
        <taxon>Arthropoda</taxon>
        <taxon>Hexapoda</taxon>
        <taxon>Insecta</taxon>
        <taxon>Pterygota</taxon>
        <taxon>Neoptera</taxon>
        <taxon>Endopterygota</taxon>
        <taxon>Lepidoptera</taxon>
        <taxon>Glossata</taxon>
        <taxon>Ditrysia</taxon>
        <taxon>Tineoidea</taxon>
        <taxon>Psychidae</taxon>
        <taxon>Oiketicinae</taxon>
        <taxon>Eumeta</taxon>
    </lineage>
</organism>
<dbReference type="CDD" id="cd01211">
    <property type="entry name" value="PTB_Rab6GAP"/>
    <property type="match status" value="1"/>
</dbReference>
<evidence type="ECO:0000259" key="2">
    <source>
        <dbReference type="PROSITE" id="PS01179"/>
    </source>
</evidence>
<feature type="compositionally biased region" description="Polar residues" evidence="1">
    <location>
        <begin position="32"/>
        <end position="41"/>
    </location>
</feature>
<dbReference type="Gene3D" id="2.30.29.30">
    <property type="entry name" value="Pleckstrin-homology domain (PH domain)/Phosphotyrosine-binding domain (PTB)"/>
    <property type="match status" value="1"/>
</dbReference>
<dbReference type="SUPFAM" id="SSF50729">
    <property type="entry name" value="PH domain-like"/>
    <property type="match status" value="1"/>
</dbReference>
<feature type="domain" description="PID" evidence="2">
    <location>
        <begin position="69"/>
        <end position="174"/>
    </location>
</feature>
<dbReference type="InterPro" id="IPR011993">
    <property type="entry name" value="PH-like_dom_sf"/>
</dbReference>
<feature type="compositionally biased region" description="Basic and acidic residues" evidence="1">
    <location>
        <begin position="42"/>
        <end position="51"/>
    </location>
</feature>
<evidence type="ECO:0000256" key="1">
    <source>
        <dbReference type="SAM" id="MobiDB-lite"/>
    </source>
</evidence>
<gene>
    <name evidence="3" type="primary">RABGAP1</name>
    <name evidence="3" type="ORF">EVAR_94230_1</name>
</gene>
<evidence type="ECO:0000313" key="4">
    <source>
        <dbReference type="Proteomes" id="UP000299102"/>
    </source>
</evidence>
<dbReference type="Proteomes" id="UP000299102">
    <property type="component" value="Unassembled WGS sequence"/>
</dbReference>
<dbReference type="STRING" id="151549.A0A4C1UPE7"/>
<dbReference type="PROSITE" id="PS01179">
    <property type="entry name" value="PID"/>
    <property type="match status" value="1"/>
</dbReference>
<dbReference type="InterPro" id="IPR006020">
    <property type="entry name" value="PTB/PI_dom"/>
</dbReference>
<dbReference type="OrthoDB" id="295078at2759"/>
<name>A0A4C1UPE7_EUMVA</name>
<dbReference type="AlphaFoldDB" id="A0A4C1UPE7"/>
<dbReference type="Pfam" id="PF00640">
    <property type="entry name" value="PID"/>
    <property type="match status" value="1"/>
</dbReference>
<proteinExistence type="predicted"/>
<keyword evidence="4" id="KW-1185">Reference proteome</keyword>
<reference evidence="3 4" key="1">
    <citation type="journal article" date="2019" name="Commun. Biol.">
        <title>The bagworm genome reveals a unique fibroin gene that provides high tensile strength.</title>
        <authorList>
            <person name="Kono N."/>
            <person name="Nakamura H."/>
            <person name="Ohtoshi R."/>
            <person name="Tomita M."/>
            <person name="Numata K."/>
            <person name="Arakawa K."/>
        </authorList>
    </citation>
    <scope>NUCLEOTIDE SEQUENCE [LARGE SCALE GENOMIC DNA]</scope>
</reference>
<evidence type="ECO:0000313" key="3">
    <source>
        <dbReference type="EMBL" id="GBP27826.1"/>
    </source>
</evidence>
<sequence>MTYGRYSQIVYKETCRLVGGSKFYEVLDDAPSTENSTPSPTEKQDHMKPTESDDEVSDVDQECTMFSGVSYLGTQNITDPKSESEIQRIMKELSAMPESQSGIAVSISIPVCSQGLVVLYEADSNSVMARYAVNRISFYARGAAGSPVASCFAFTWSHGETKESAVYRCHVFRCHIAEAVTQVSTDPTDFVLSKRFVMWQFLCLRILKNSPEQNRHPGDRAL</sequence>
<comment type="caution">
    <text evidence="3">The sequence shown here is derived from an EMBL/GenBank/DDBJ whole genome shotgun (WGS) entry which is preliminary data.</text>
</comment>
<accession>A0A4C1UPE7</accession>
<protein>
    <submittedName>
        <fullName evidence="3">Rab GTPase-activating protein 1</fullName>
    </submittedName>
</protein>
<dbReference type="EMBL" id="BGZK01000199">
    <property type="protein sequence ID" value="GBP27826.1"/>
    <property type="molecule type" value="Genomic_DNA"/>
</dbReference>